<evidence type="ECO:0000256" key="8">
    <source>
        <dbReference type="ARBA" id="ARBA00023274"/>
    </source>
</evidence>
<dbReference type="SUPFAM" id="SSF89124">
    <property type="entry name" value="Nop domain"/>
    <property type="match status" value="1"/>
</dbReference>
<dbReference type="InterPro" id="IPR042239">
    <property type="entry name" value="Nop_C"/>
</dbReference>
<keyword evidence="3" id="KW-0507">mRNA processing</keyword>
<feature type="domain" description="Nop" evidence="10">
    <location>
        <begin position="237"/>
        <end position="355"/>
    </location>
</feature>
<feature type="region of interest" description="Disordered" evidence="9">
    <location>
        <begin position="463"/>
        <end position="496"/>
    </location>
</feature>
<dbReference type="PANTHER" id="PTHR13904">
    <property type="entry name" value="PRE-MRNA SPLICING FACTOR PRP31"/>
    <property type="match status" value="1"/>
</dbReference>
<accession>A0A1L0BH15</accession>
<keyword evidence="6" id="KW-0508">mRNA splicing</keyword>
<dbReference type="EMBL" id="LT635764">
    <property type="protein sequence ID" value="SGZ50387.1"/>
    <property type="molecule type" value="Genomic_DNA"/>
</dbReference>
<dbReference type="InterPro" id="IPR027105">
    <property type="entry name" value="Prp31"/>
</dbReference>
<comment type="similarity">
    <text evidence="2">Belongs to the PRP31 family.</text>
</comment>
<keyword evidence="7" id="KW-0539">Nucleus</keyword>
<dbReference type="GO" id="GO:0005687">
    <property type="term" value="C:U4 snRNP"/>
    <property type="evidence" value="ECO:0007669"/>
    <property type="project" value="TreeGrafter"/>
</dbReference>
<dbReference type="GO" id="GO:0071011">
    <property type="term" value="C:precatalytic spliceosome"/>
    <property type="evidence" value="ECO:0007669"/>
    <property type="project" value="TreeGrafter"/>
</dbReference>
<evidence type="ECO:0000313" key="11">
    <source>
        <dbReference type="EMBL" id="SGZ50387.1"/>
    </source>
</evidence>
<comment type="subcellular location">
    <subcellularLocation>
        <location evidence="1">Nucleus</location>
    </subcellularLocation>
</comment>
<protein>
    <submittedName>
        <fullName evidence="11">CIC11C00000005550</fullName>
    </submittedName>
</protein>
<feature type="region of interest" description="Disordered" evidence="9">
    <location>
        <begin position="356"/>
        <end position="383"/>
    </location>
</feature>
<evidence type="ECO:0000256" key="9">
    <source>
        <dbReference type="SAM" id="MobiDB-lite"/>
    </source>
</evidence>
<dbReference type="AlphaFoldDB" id="A0A1L0BH15"/>
<reference evidence="11 12" key="1">
    <citation type="submission" date="2016-10" db="EMBL/GenBank/DDBJ databases">
        <authorList>
            <person name="de Groot N.N."/>
        </authorList>
    </citation>
    <scope>NUCLEOTIDE SEQUENCE [LARGE SCALE GENOMIC DNA]</scope>
    <source>
        <strain evidence="11 12">PYCC 4715</strain>
    </source>
</reference>
<sequence length="496" mass="56394">MDYEKELAADFDSDSEDSIIEELQEPVSSNHNERPQNLDQLLQNPKLASIGAKLDHFDVTKMTDVDQISVIHPLIPQIRKDLEKYAGSIETDYYELLASINDENQSEDFRFLMQLSELPTIINDEIALLHRYVSVHYMVVFAELESLVSSPVDYCRIVVEIGQKLTEVRQHEQNLKKILSGDKVLAIVMAALQNYEKLFELREEDMANILKACQYTIELYSFLGEVSEFIADKISKFAPNVANLIGAVATSQLLISIGSLKQLALTPACNLPSFGVRDLLSQTQTRSNFIRATGYLYYCEVVKGLPPEVVKQALRILSGKVVLAARVDLAGTYPGGDLGTKYLQEVQSKIDKLLTPPEHTAPKALPVPKEQKSKKRGGRRFRKMKERFQMSELRKAQNKMEFGKQEDVVMDSFGEEVGLGMSHQMEGIQVNRNTDARLSKAMINRLQQQKRREDLDTIVMNLGDHKKQEQNGQWGRMKKRRLDDVEQKSFRTHSIV</sequence>
<dbReference type="Gene3D" id="1.10.287.4070">
    <property type="match status" value="1"/>
</dbReference>
<evidence type="ECO:0000256" key="1">
    <source>
        <dbReference type="ARBA" id="ARBA00004123"/>
    </source>
</evidence>
<evidence type="ECO:0000256" key="6">
    <source>
        <dbReference type="ARBA" id="ARBA00023187"/>
    </source>
</evidence>
<evidence type="ECO:0000313" key="12">
    <source>
        <dbReference type="Proteomes" id="UP000182259"/>
    </source>
</evidence>
<evidence type="ECO:0000256" key="4">
    <source>
        <dbReference type="ARBA" id="ARBA00022728"/>
    </source>
</evidence>
<evidence type="ECO:0000256" key="7">
    <source>
        <dbReference type="ARBA" id="ARBA00023242"/>
    </source>
</evidence>
<evidence type="ECO:0000256" key="5">
    <source>
        <dbReference type="ARBA" id="ARBA00022884"/>
    </source>
</evidence>
<dbReference type="GO" id="GO:0000244">
    <property type="term" value="P:spliceosomal tri-snRNP complex assembly"/>
    <property type="evidence" value="ECO:0007669"/>
    <property type="project" value="InterPro"/>
</dbReference>
<dbReference type="GO" id="GO:0003723">
    <property type="term" value="F:RNA binding"/>
    <property type="evidence" value="ECO:0007669"/>
    <property type="project" value="UniProtKB-KW"/>
</dbReference>
<dbReference type="GO" id="GO:0046540">
    <property type="term" value="C:U4/U6 x U5 tri-snRNP complex"/>
    <property type="evidence" value="ECO:0007669"/>
    <property type="project" value="InterPro"/>
</dbReference>
<dbReference type="Pfam" id="PF09785">
    <property type="entry name" value="Prp31_C"/>
    <property type="match status" value="1"/>
</dbReference>
<dbReference type="InterPro" id="IPR002687">
    <property type="entry name" value="Nop_dom"/>
</dbReference>
<keyword evidence="5" id="KW-0694">RNA-binding</keyword>
<feature type="compositionally biased region" description="Basic residues" evidence="9">
    <location>
        <begin position="372"/>
        <end position="383"/>
    </location>
</feature>
<dbReference type="Gene3D" id="1.10.246.90">
    <property type="entry name" value="Nop domain"/>
    <property type="match status" value="1"/>
</dbReference>
<evidence type="ECO:0000256" key="3">
    <source>
        <dbReference type="ARBA" id="ARBA00022664"/>
    </source>
</evidence>
<dbReference type="PANTHER" id="PTHR13904:SF0">
    <property type="entry name" value="U4_U6 SMALL NUCLEAR RIBONUCLEOPROTEIN PRP31"/>
    <property type="match status" value="1"/>
</dbReference>
<dbReference type="InterPro" id="IPR012976">
    <property type="entry name" value="NOSIC"/>
</dbReference>
<dbReference type="PROSITE" id="PS51358">
    <property type="entry name" value="NOP"/>
    <property type="match status" value="1"/>
</dbReference>
<proteinExistence type="inferred from homology"/>
<dbReference type="InterPro" id="IPR019175">
    <property type="entry name" value="Prp31_C"/>
</dbReference>
<organism evidence="11 12">
    <name type="scientific">Sungouiella intermedia</name>
    <dbReference type="NCBI Taxonomy" id="45354"/>
    <lineage>
        <taxon>Eukaryota</taxon>
        <taxon>Fungi</taxon>
        <taxon>Dikarya</taxon>
        <taxon>Ascomycota</taxon>
        <taxon>Saccharomycotina</taxon>
        <taxon>Pichiomycetes</taxon>
        <taxon>Metschnikowiaceae</taxon>
        <taxon>Sungouiella</taxon>
    </lineage>
</organism>
<dbReference type="Pfam" id="PF01798">
    <property type="entry name" value="Nop"/>
    <property type="match status" value="1"/>
</dbReference>
<dbReference type="SMART" id="SM00931">
    <property type="entry name" value="NOSIC"/>
    <property type="match status" value="1"/>
</dbReference>
<gene>
    <name evidence="11" type="ORF">SAMEA4029009_CIC11G00000005550</name>
</gene>
<dbReference type="Proteomes" id="UP000182259">
    <property type="component" value="Chromosome I"/>
</dbReference>
<name>A0A1L0BH15_9ASCO</name>
<dbReference type="InterPro" id="IPR036070">
    <property type="entry name" value="Nop_dom_sf"/>
</dbReference>
<keyword evidence="4" id="KW-0747">Spliceosome</keyword>
<keyword evidence="8" id="KW-0687">Ribonucleoprotein</keyword>
<evidence type="ECO:0000256" key="2">
    <source>
        <dbReference type="ARBA" id="ARBA00005572"/>
    </source>
</evidence>
<evidence type="ECO:0000259" key="10">
    <source>
        <dbReference type="PROSITE" id="PS51358"/>
    </source>
</evidence>